<dbReference type="InterPro" id="IPR002145">
    <property type="entry name" value="CopG"/>
</dbReference>
<dbReference type="AlphaFoldDB" id="A0A211YRL5"/>
<comment type="caution">
    <text evidence="3">The sequence shown here is derived from an EMBL/GenBank/DDBJ whole genome shotgun (WGS) entry which is preliminary data.</text>
</comment>
<evidence type="ECO:0000313" key="4">
    <source>
        <dbReference type="Proteomes" id="UP000196694"/>
    </source>
</evidence>
<organism evidence="3 4">
    <name type="scientific">Pyrodictium delaneyi</name>
    <dbReference type="NCBI Taxonomy" id="1273541"/>
    <lineage>
        <taxon>Archaea</taxon>
        <taxon>Thermoproteota</taxon>
        <taxon>Thermoprotei</taxon>
        <taxon>Desulfurococcales</taxon>
        <taxon>Pyrodictiaceae</taxon>
        <taxon>Pyrodictium</taxon>
    </lineage>
</organism>
<feature type="region of interest" description="Disordered" evidence="1">
    <location>
        <begin position="73"/>
        <end position="98"/>
    </location>
</feature>
<dbReference type="CDD" id="cd22231">
    <property type="entry name" value="RHH_NikR_HicB-like"/>
    <property type="match status" value="1"/>
</dbReference>
<keyword evidence="4" id="KW-1185">Reference proteome</keyword>
<sequence>MGVARAGVVSLSVEAGVAARVLAENGVQFFTVRRLARMLGVSPWKASAIVREMRRLGLAREWNSNSYVLTIPVPRRSSGQEPSRGDEPAEPPRRGEGPLTGLRVVTFKLDARLLAALDNAVAMLGYDSRSEIIREALREFLERRGLLPPREESSGDSRAEA</sequence>
<feature type="compositionally biased region" description="Basic and acidic residues" evidence="1">
    <location>
        <begin position="83"/>
        <end position="96"/>
    </location>
</feature>
<dbReference type="Proteomes" id="UP000196694">
    <property type="component" value="Unassembled WGS sequence"/>
</dbReference>
<dbReference type="InterPro" id="IPR013321">
    <property type="entry name" value="Arc_rbn_hlx_hlx"/>
</dbReference>
<evidence type="ECO:0000313" key="3">
    <source>
        <dbReference type="EMBL" id="OWJ55611.1"/>
    </source>
</evidence>
<name>A0A211YRL5_9CREN</name>
<gene>
    <name evidence="3" type="ORF">Pdsh_02150</name>
</gene>
<protein>
    <recommendedName>
        <fullName evidence="2">Ribbon-helix-helix protein CopG domain-containing protein</fullName>
    </recommendedName>
</protein>
<feature type="domain" description="Ribbon-helix-helix protein CopG" evidence="2">
    <location>
        <begin position="104"/>
        <end position="143"/>
    </location>
</feature>
<dbReference type="GO" id="GO:0006355">
    <property type="term" value="P:regulation of DNA-templated transcription"/>
    <property type="evidence" value="ECO:0007669"/>
    <property type="project" value="InterPro"/>
</dbReference>
<proteinExistence type="predicted"/>
<evidence type="ECO:0000256" key="1">
    <source>
        <dbReference type="SAM" id="MobiDB-lite"/>
    </source>
</evidence>
<evidence type="ECO:0000259" key="2">
    <source>
        <dbReference type="Pfam" id="PF01402"/>
    </source>
</evidence>
<dbReference type="Gene3D" id="1.10.1220.10">
    <property type="entry name" value="Met repressor-like"/>
    <property type="match status" value="1"/>
</dbReference>
<dbReference type="EMBL" id="NCQP01000001">
    <property type="protein sequence ID" value="OWJ55611.1"/>
    <property type="molecule type" value="Genomic_DNA"/>
</dbReference>
<dbReference type="Pfam" id="PF01402">
    <property type="entry name" value="RHH_1"/>
    <property type="match status" value="1"/>
</dbReference>
<reference evidence="3 4" key="1">
    <citation type="submission" date="2017-05" db="EMBL/GenBank/DDBJ databases">
        <title>The draft genome of the hyperthermophilic archaeon 'Pyrodictium delaneyi strain Hulk', an iron and nitrate reducer, reveals the capacity for sulfate reduction.</title>
        <authorList>
            <person name="Demey L.M."/>
            <person name="Miller C."/>
            <person name="Manzella M."/>
            <person name="Reguera G."/>
            <person name="Kashefi K."/>
        </authorList>
    </citation>
    <scope>NUCLEOTIDE SEQUENCE [LARGE SCALE GENOMIC DNA]</scope>
    <source>
        <strain evidence="3 4">Hulk</strain>
    </source>
</reference>
<dbReference type="SUPFAM" id="SSF47598">
    <property type="entry name" value="Ribbon-helix-helix"/>
    <property type="match status" value="1"/>
</dbReference>
<accession>A0A211YRL5</accession>
<dbReference type="InterPro" id="IPR010985">
    <property type="entry name" value="Ribbon_hlx_hlx"/>
</dbReference>